<dbReference type="EMBL" id="MLJW01006854">
    <property type="protein sequence ID" value="OIQ66075.1"/>
    <property type="molecule type" value="Genomic_DNA"/>
</dbReference>
<dbReference type="AlphaFoldDB" id="A0A1J5PLB0"/>
<gene>
    <name evidence="1" type="ORF">GALL_523610</name>
</gene>
<organism evidence="1">
    <name type="scientific">mine drainage metagenome</name>
    <dbReference type="NCBI Taxonomy" id="410659"/>
    <lineage>
        <taxon>unclassified sequences</taxon>
        <taxon>metagenomes</taxon>
        <taxon>ecological metagenomes</taxon>
    </lineage>
</organism>
<protein>
    <submittedName>
        <fullName evidence="1">Uncharacterized protein</fullName>
    </submittedName>
</protein>
<comment type="caution">
    <text evidence="1">The sequence shown here is derived from an EMBL/GenBank/DDBJ whole genome shotgun (WGS) entry which is preliminary data.</text>
</comment>
<proteinExistence type="predicted"/>
<sequence length="338" mass="37191">MGKLLAARLQHRQGIGKQRAPDAKPEGVDAAVTARNGGIEGDVAHHLHRPDHTILHIIVPGQVSQAGVRVAPGHDESAMPLLHRKTHQRVVGLQVEDVVLVDRRRHEQQRPRMHFRGERPIVDELEQRVLEHHIALGGRDIAPDLEDRLVRLGHAALFQVIEPVLHAEAQTLPLCLHRLVQRLGVEREEVRRRGGVHPLLDGEAQLLPHRFVGLHAVGQIEHGAGAEQVKAGGIGGDAVFTPCSSRKPAIAPEMRSPAACVLIQQGAPELAKLVHIALLQFLHARWIDLDLRQSGLRGLREPARQGIPGLRPVAHPLIGRKRSSKRRCRCLGRGGLVH</sequence>
<name>A0A1J5PLB0_9ZZZZ</name>
<reference evidence="1" key="1">
    <citation type="submission" date="2016-10" db="EMBL/GenBank/DDBJ databases">
        <title>Sequence of Gallionella enrichment culture.</title>
        <authorList>
            <person name="Poehlein A."/>
            <person name="Muehling M."/>
            <person name="Daniel R."/>
        </authorList>
    </citation>
    <scope>NUCLEOTIDE SEQUENCE</scope>
</reference>
<evidence type="ECO:0000313" key="1">
    <source>
        <dbReference type="EMBL" id="OIQ66075.1"/>
    </source>
</evidence>
<accession>A0A1J5PLB0</accession>